<evidence type="ECO:0000256" key="1">
    <source>
        <dbReference type="ARBA" id="ARBA00001946"/>
    </source>
</evidence>
<evidence type="ECO:0000256" key="12">
    <source>
        <dbReference type="ARBA" id="ARBA00022777"/>
    </source>
</evidence>
<dbReference type="SMART" id="SM00090">
    <property type="entry name" value="RIO"/>
    <property type="match status" value="1"/>
</dbReference>
<comment type="catalytic activity">
    <reaction evidence="16">
        <text>L-threonyl-[protein] + ATP = O-phospho-L-threonyl-[protein] + ADP + H(+)</text>
        <dbReference type="Rhea" id="RHEA:46608"/>
        <dbReference type="Rhea" id="RHEA-COMP:11060"/>
        <dbReference type="Rhea" id="RHEA-COMP:11605"/>
        <dbReference type="ChEBI" id="CHEBI:15378"/>
        <dbReference type="ChEBI" id="CHEBI:30013"/>
        <dbReference type="ChEBI" id="CHEBI:30616"/>
        <dbReference type="ChEBI" id="CHEBI:61977"/>
        <dbReference type="ChEBI" id="CHEBI:456216"/>
        <dbReference type="EC" id="2.7.11.1"/>
    </reaction>
</comment>
<dbReference type="EC" id="2.7.11.1" evidence="4"/>
<evidence type="ECO:0000256" key="6">
    <source>
        <dbReference type="ARBA" id="ARBA00022490"/>
    </source>
</evidence>
<keyword evidence="8" id="KW-0723">Serine/threonine-protein kinase</keyword>
<comment type="subcellular location">
    <subcellularLocation>
        <location evidence="2">Cytoplasm</location>
    </subcellularLocation>
</comment>
<dbReference type="GO" id="GO:0005524">
    <property type="term" value="F:ATP binding"/>
    <property type="evidence" value="ECO:0007669"/>
    <property type="project" value="UniProtKB-KW"/>
</dbReference>
<dbReference type="SUPFAM" id="SSF56112">
    <property type="entry name" value="Protein kinase-like (PK-like)"/>
    <property type="match status" value="1"/>
</dbReference>
<evidence type="ECO:0000256" key="2">
    <source>
        <dbReference type="ARBA" id="ARBA00004496"/>
    </source>
</evidence>
<evidence type="ECO:0000256" key="4">
    <source>
        <dbReference type="ARBA" id="ARBA00012513"/>
    </source>
</evidence>
<keyword evidence="7" id="KW-0690">Ribosome biogenesis</keyword>
<dbReference type="PANTHER" id="PTHR45723">
    <property type="entry name" value="SERINE/THREONINE-PROTEIN KINASE RIO1"/>
    <property type="match status" value="1"/>
</dbReference>
<dbReference type="EMBL" id="JALLKP010000002">
    <property type="protein sequence ID" value="KAK2196804.1"/>
    <property type="molecule type" value="Genomic_DNA"/>
</dbReference>
<evidence type="ECO:0000256" key="3">
    <source>
        <dbReference type="ARBA" id="ARBA00009196"/>
    </source>
</evidence>
<keyword evidence="12 21" id="KW-0418">Kinase</keyword>
<dbReference type="RefSeq" id="XP_067803646.1">
    <property type="nucleotide sequence ID" value="XM_067947082.1"/>
</dbReference>
<evidence type="ECO:0000256" key="19">
    <source>
        <dbReference type="SAM" id="MobiDB-lite"/>
    </source>
</evidence>
<dbReference type="KEGG" id="bdw:94336351"/>
<keyword evidence="14" id="KW-0067">ATP-binding</keyword>
<dbReference type="InterPro" id="IPR011009">
    <property type="entry name" value="Kinase-like_dom_sf"/>
</dbReference>
<dbReference type="GO" id="GO:0046872">
    <property type="term" value="F:metal ion binding"/>
    <property type="evidence" value="ECO:0007669"/>
    <property type="project" value="UniProtKB-KW"/>
</dbReference>
<dbReference type="InterPro" id="IPR051272">
    <property type="entry name" value="RIO-type_Ser/Thr_kinase"/>
</dbReference>
<sequence>MSSTSDSDEFSESNSEDSSTPEQVQCNLFSYKVDKDDEHVTKGAKFYLRNYIEKGLTKDKRATVQQVLDRRTFVRLNRLHGQGIFRCMHGVISAGKEANVYDAENVQDGVTIHLAIKVYKTSILVFRDRCRYIEGEFRFRRGYVGTKNPRKMVNQWAEKEFRNLKRISVSGIHCPVPIALKDHILVMELVHEFGVACPILQKLAACPTFEWQCIYSQIISIMRVLYQQCKLIHADYSPYNLIYRKGLVYVIDTSQAIEHDHPNAAYFLKRDCDNVTQFFTNVACQETVNYNHALVTMNSQSLYNYITGDFKLEECSLEIKQGLEEFENGKFSHFINSDSVQDENIPHFGPHTIEIVIARRRSFYNLVADTFSFLVNEQFNNFDFNTGLDPNVAIKSVDSAISLGNDNDLDYGSQGEDLSSSDNDSIVETNGALVENVVTTKFTGKIPEGLCPKLWKKMVKEHNRERRLHKLPKHIKKAKTKAKH</sequence>
<feature type="compositionally biased region" description="Acidic residues" evidence="19">
    <location>
        <begin position="1"/>
        <end position="15"/>
    </location>
</feature>
<evidence type="ECO:0000256" key="7">
    <source>
        <dbReference type="ARBA" id="ARBA00022517"/>
    </source>
</evidence>
<keyword evidence="13" id="KW-0378">Hydrolase</keyword>
<dbReference type="GO" id="GO:0016787">
    <property type="term" value="F:hydrolase activity"/>
    <property type="evidence" value="ECO:0007669"/>
    <property type="project" value="UniProtKB-KW"/>
</dbReference>
<evidence type="ECO:0000256" key="15">
    <source>
        <dbReference type="ARBA" id="ARBA00022842"/>
    </source>
</evidence>
<dbReference type="GO" id="GO:0005737">
    <property type="term" value="C:cytoplasm"/>
    <property type="evidence" value="ECO:0007669"/>
    <property type="project" value="UniProtKB-SubCell"/>
</dbReference>
<dbReference type="Gene3D" id="3.30.200.20">
    <property type="entry name" value="Phosphorylase Kinase, domain 1"/>
    <property type="match status" value="1"/>
</dbReference>
<comment type="similarity">
    <text evidence="3">Belongs to the protein kinase superfamily. RIO-type Ser/Thr kinase family.</text>
</comment>
<name>A0AAD9PLA3_9APIC</name>
<comment type="caution">
    <text evidence="21">The sequence shown here is derived from an EMBL/GenBank/DDBJ whole genome shotgun (WGS) entry which is preliminary data.</text>
</comment>
<dbReference type="GeneID" id="94336351"/>
<dbReference type="FunFam" id="3.30.200.20:FF:000148">
    <property type="entry name" value="Serine/threonine-protein kinase RIO1"/>
    <property type="match status" value="1"/>
</dbReference>
<dbReference type="GO" id="GO:0042254">
    <property type="term" value="P:ribosome biogenesis"/>
    <property type="evidence" value="ECO:0007669"/>
    <property type="project" value="UniProtKB-KW"/>
</dbReference>
<gene>
    <name evidence="21" type="ORF">BdWA1_002053</name>
</gene>
<organism evidence="21 22">
    <name type="scientific">Babesia duncani</name>
    <dbReference type="NCBI Taxonomy" id="323732"/>
    <lineage>
        <taxon>Eukaryota</taxon>
        <taxon>Sar</taxon>
        <taxon>Alveolata</taxon>
        <taxon>Apicomplexa</taxon>
        <taxon>Aconoidasida</taxon>
        <taxon>Piroplasmida</taxon>
        <taxon>Babesiidae</taxon>
        <taxon>Babesia</taxon>
    </lineage>
</organism>
<keyword evidence="9" id="KW-0808">Transferase</keyword>
<accession>A0AAD9PLA3</accession>
<evidence type="ECO:0000256" key="10">
    <source>
        <dbReference type="ARBA" id="ARBA00022723"/>
    </source>
</evidence>
<dbReference type="GO" id="GO:0004674">
    <property type="term" value="F:protein serine/threonine kinase activity"/>
    <property type="evidence" value="ECO:0007669"/>
    <property type="project" value="UniProtKB-KW"/>
</dbReference>
<evidence type="ECO:0000256" key="5">
    <source>
        <dbReference type="ARBA" id="ARBA00016038"/>
    </source>
</evidence>
<dbReference type="Pfam" id="PF01163">
    <property type="entry name" value="RIO1"/>
    <property type="match status" value="1"/>
</dbReference>
<feature type="region of interest" description="Disordered" evidence="19">
    <location>
        <begin position="1"/>
        <end position="23"/>
    </location>
</feature>
<evidence type="ECO:0000256" key="17">
    <source>
        <dbReference type="ARBA" id="ARBA00048679"/>
    </source>
</evidence>
<evidence type="ECO:0000256" key="8">
    <source>
        <dbReference type="ARBA" id="ARBA00022527"/>
    </source>
</evidence>
<evidence type="ECO:0000256" key="16">
    <source>
        <dbReference type="ARBA" id="ARBA00047899"/>
    </source>
</evidence>
<keyword evidence="10" id="KW-0479">Metal-binding</keyword>
<evidence type="ECO:0000313" key="22">
    <source>
        <dbReference type="Proteomes" id="UP001214638"/>
    </source>
</evidence>
<dbReference type="AlphaFoldDB" id="A0AAD9PLA3"/>
<evidence type="ECO:0000256" key="18">
    <source>
        <dbReference type="ARBA" id="ARBA00068838"/>
    </source>
</evidence>
<dbReference type="Proteomes" id="UP001214638">
    <property type="component" value="Unassembled WGS sequence"/>
</dbReference>
<evidence type="ECO:0000256" key="13">
    <source>
        <dbReference type="ARBA" id="ARBA00022801"/>
    </source>
</evidence>
<keyword evidence="22" id="KW-1185">Reference proteome</keyword>
<feature type="domain" description="RIO kinase" evidence="20">
    <location>
        <begin position="57"/>
        <end position="308"/>
    </location>
</feature>
<evidence type="ECO:0000256" key="14">
    <source>
        <dbReference type="ARBA" id="ARBA00022840"/>
    </source>
</evidence>
<dbReference type="Gene3D" id="1.10.510.10">
    <property type="entry name" value="Transferase(Phosphotransferase) domain 1"/>
    <property type="match status" value="1"/>
</dbReference>
<evidence type="ECO:0000256" key="11">
    <source>
        <dbReference type="ARBA" id="ARBA00022741"/>
    </source>
</evidence>
<comment type="cofactor">
    <cofactor evidence="1">
        <name>Mg(2+)</name>
        <dbReference type="ChEBI" id="CHEBI:18420"/>
    </cofactor>
</comment>
<keyword evidence="11" id="KW-0547">Nucleotide-binding</keyword>
<evidence type="ECO:0000259" key="20">
    <source>
        <dbReference type="SMART" id="SM00090"/>
    </source>
</evidence>
<protein>
    <recommendedName>
        <fullName evidence="5">Serine/threonine-protein kinase RIO1</fullName>
        <ecNumber evidence="4">2.7.11.1</ecNumber>
    </recommendedName>
    <alternativeName>
        <fullName evidence="18">Serine/threonine-protein kinase rio1</fullName>
    </alternativeName>
</protein>
<comment type="catalytic activity">
    <reaction evidence="17">
        <text>L-seryl-[protein] + ATP = O-phospho-L-seryl-[protein] + ADP + H(+)</text>
        <dbReference type="Rhea" id="RHEA:17989"/>
        <dbReference type="Rhea" id="RHEA-COMP:9863"/>
        <dbReference type="Rhea" id="RHEA-COMP:11604"/>
        <dbReference type="ChEBI" id="CHEBI:15378"/>
        <dbReference type="ChEBI" id="CHEBI:29999"/>
        <dbReference type="ChEBI" id="CHEBI:30616"/>
        <dbReference type="ChEBI" id="CHEBI:83421"/>
        <dbReference type="ChEBI" id="CHEBI:456216"/>
        <dbReference type="EC" id="2.7.11.1"/>
    </reaction>
</comment>
<keyword evidence="15" id="KW-0460">Magnesium</keyword>
<dbReference type="InterPro" id="IPR000687">
    <property type="entry name" value="RIO_kinase"/>
</dbReference>
<evidence type="ECO:0000256" key="9">
    <source>
        <dbReference type="ARBA" id="ARBA00022679"/>
    </source>
</evidence>
<reference evidence="21" key="1">
    <citation type="journal article" date="2023" name="Nat. Microbiol.">
        <title>Babesia duncani multi-omics identifies virulence factors and drug targets.</title>
        <authorList>
            <person name="Singh P."/>
            <person name="Lonardi S."/>
            <person name="Liang Q."/>
            <person name="Vydyam P."/>
            <person name="Khabirova E."/>
            <person name="Fang T."/>
            <person name="Gihaz S."/>
            <person name="Thekkiniath J."/>
            <person name="Munshi M."/>
            <person name="Abel S."/>
            <person name="Ciampossin L."/>
            <person name="Batugedara G."/>
            <person name="Gupta M."/>
            <person name="Lu X.M."/>
            <person name="Lenz T."/>
            <person name="Chakravarty S."/>
            <person name="Cornillot E."/>
            <person name="Hu Y."/>
            <person name="Ma W."/>
            <person name="Gonzalez L.M."/>
            <person name="Sanchez S."/>
            <person name="Estrada K."/>
            <person name="Sanchez-Flores A."/>
            <person name="Montero E."/>
            <person name="Harb O.S."/>
            <person name="Le Roch K.G."/>
            <person name="Mamoun C.B."/>
        </authorList>
    </citation>
    <scope>NUCLEOTIDE SEQUENCE</scope>
    <source>
        <strain evidence="21">WA1</strain>
    </source>
</reference>
<dbReference type="InterPro" id="IPR018934">
    <property type="entry name" value="RIO_dom"/>
</dbReference>
<proteinExistence type="inferred from homology"/>
<keyword evidence="6" id="KW-0963">Cytoplasm</keyword>
<evidence type="ECO:0000313" key="21">
    <source>
        <dbReference type="EMBL" id="KAK2196804.1"/>
    </source>
</evidence>